<dbReference type="Pfam" id="PF02661">
    <property type="entry name" value="Fic"/>
    <property type="match status" value="1"/>
</dbReference>
<accession>A0A7G9GQM5</accession>
<keyword evidence="6" id="KW-1185">Reference proteome</keyword>
<reference evidence="5 6" key="1">
    <citation type="submission" date="2020-08" db="EMBL/GenBank/DDBJ databases">
        <authorList>
            <person name="Liu C."/>
            <person name="Sun Q."/>
        </authorList>
    </citation>
    <scope>NUCLEOTIDE SEQUENCE [LARGE SCALE GENOMIC DNA]</scope>
    <source>
        <strain evidence="5 6">NSJ-61</strain>
    </source>
</reference>
<dbReference type="KEGG" id="ehn:H9Q80_03920"/>
<gene>
    <name evidence="5" type="ORF">H9Q80_03920</name>
</gene>
<evidence type="ECO:0000259" key="4">
    <source>
        <dbReference type="PROSITE" id="PS51459"/>
    </source>
</evidence>
<dbReference type="Gene3D" id="1.10.3290.10">
    <property type="entry name" value="Fido-like domain"/>
    <property type="match status" value="1"/>
</dbReference>
<dbReference type="AlphaFoldDB" id="A0A7G9GQM5"/>
<name>A0A7G9GQM5_9FIRM</name>
<keyword evidence="2" id="KW-0547">Nucleotide-binding</keyword>
<dbReference type="InterPro" id="IPR036597">
    <property type="entry name" value="Fido-like_dom_sf"/>
</dbReference>
<evidence type="ECO:0000256" key="3">
    <source>
        <dbReference type="PIRSR" id="PIRSR640198-3"/>
    </source>
</evidence>
<dbReference type="GO" id="GO:0005524">
    <property type="term" value="F:ATP binding"/>
    <property type="evidence" value="ECO:0007669"/>
    <property type="project" value="UniProtKB-KW"/>
</dbReference>
<dbReference type="PANTHER" id="PTHR13504">
    <property type="entry name" value="FIDO DOMAIN-CONTAINING PROTEIN DDB_G0283145"/>
    <property type="match status" value="1"/>
</dbReference>
<dbReference type="EMBL" id="CP060636">
    <property type="protein sequence ID" value="QNM13107.1"/>
    <property type="molecule type" value="Genomic_DNA"/>
</dbReference>
<protein>
    <submittedName>
        <fullName evidence="5">Fic family protein</fullName>
    </submittedName>
</protein>
<dbReference type="PROSITE" id="PS51459">
    <property type="entry name" value="FIDO"/>
    <property type="match status" value="1"/>
</dbReference>
<feature type="active site" evidence="1">
    <location>
        <position position="155"/>
    </location>
</feature>
<dbReference type="InterPro" id="IPR040198">
    <property type="entry name" value="Fido_containing"/>
</dbReference>
<feature type="domain" description="Fido" evidence="4">
    <location>
        <begin position="80"/>
        <end position="216"/>
    </location>
</feature>
<evidence type="ECO:0000256" key="2">
    <source>
        <dbReference type="PIRSR" id="PIRSR640198-2"/>
    </source>
</evidence>
<dbReference type="PANTHER" id="PTHR13504:SF38">
    <property type="entry name" value="FIDO DOMAIN-CONTAINING PROTEIN"/>
    <property type="match status" value="1"/>
</dbReference>
<keyword evidence="2" id="KW-0067">ATP-binding</keyword>
<evidence type="ECO:0000256" key="1">
    <source>
        <dbReference type="PIRSR" id="PIRSR640198-1"/>
    </source>
</evidence>
<evidence type="ECO:0000313" key="5">
    <source>
        <dbReference type="EMBL" id="QNM13107.1"/>
    </source>
</evidence>
<feature type="site" description="Important for autoinhibition of adenylyltransferase activity" evidence="3">
    <location>
        <position position="30"/>
    </location>
</feature>
<sequence length="243" mass="28591">MNPFKKAIKESQDYYENFITRSVHSSNKIEGNTLSYAETYAIIFNDNSFSLSDVKPREIYEAINLKYALQESLKQQDNEINPSLIVKLNEIINKNIKDTSGYRKIPVFIRGADFVPPEAKYVSNMVMEQLYFYNHSTLPLLERIADFHIQFEHIHPFEDGNGRTGRLLINHELIRNNEIPIVIPDNKRAEYFEYLQNYDVKGLAHMIEELQKVEKEKMNLYVKEIVSEDIDKSIEEDFEDRDI</sequence>
<dbReference type="Proteomes" id="UP000515856">
    <property type="component" value="Chromosome"/>
</dbReference>
<proteinExistence type="predicted"/>
<feature type="binding site" evidence="2">
    <location>
        <begin position="159"/>
        <end position="166"/>
    </location>
    <ligand>
        <name>ATP</name>
        <dbReference type="ChEBI" id="CHEBI:30616"/>
    </ligand>
</feature>
<organism evidence="5 6">
    <name type="scientific">[Eubacterium] hominis</name>
    <dbReference type="NCBI Taxonomy" id="2764325"/>
    <lineage>
        <taxon>Bacteria</taxon>
        <taxon>Bacillati</taxon>
        <taxon>Bacillota</taxon>
        <taxon>Erysipelotrichia</taxon>
        <taxon>Erysipelotrichales</taxon>
        <taxon>Erysipelotrichaceae</taxon>
        <taxon>Amedibacillus</taxon>
    </lineage>
</organism>
<dbReference type="InterPro" id="IPR003812">
    <property type="entry name" value="Fido"/>
</dbReference>
<dbReference type="SUPFAM" id="SSF140931">
    <property type="entry name" value="Fic-like"/>
    <property type="match status" value="1"/>
</dbReference>
<dbReference type="RefSeq" id="WP_142691805.1">
    <property type="nucleotide sequence ID" value="NZ_CP060636.1"/>
</dbReference>
<evidence type="ECO:0000313" key="6">
    <source>
        <dbReference type="Proteomes" id="UP000515856"/>
    </source>
</evidence>